<evidence type="ECO:0000256" key="1">
    <source>
        <dbReference type="ARBA" id="ARBA00004651"/>
    </source>
</evidence>
<evidence type="ECO:0000256" key="7">
    <source>
        <dbReference type="RuleBase" id="RU363032"/>
    </source>
</evidence>
<feature type="transmembrane region" description="Helical" evidence="7">
    <location>
        <begin position="124"/>
        <end position="144"/>
    </location>
</feature>
<feature type="transmembrane region" description="Helical" evidence="7">
    <location>
        <begin position="28"/>
        <end position="50"/>
    </location>
</feature>
<evidence type="ECO:0000259" key="8">
    <source>
        <dbReference type="PROSITE" id="PS50928"/>
    </source>
</evidence>
<evidence type="ECO:0000256" key="2">
    <source>
        <dbReference type="ARBA" id="ARBA00022448"/>
    </source>
</evidence>
<feature type="transmembrane region" description="Helical" evidence="7">
    <location>
        <begin position="90"/>
        <end position="112"/>
    </location>
</feature>
<dbReference type="Proteomes" id="UP001500596">
    <property type="component" value="Unassembled WGS sequence"/>
</dbReference>
<keyword evidence="2 7" id="KW-0813">Transport</keyword>
<dbReference type="PANTHER" id="PTHR30193:SF37">
    <property type="entry name" value="INNER MEMBRANE ABC TRANSPORTER PERMEASE PROTEIN YCJO"/>
    <property type="match status" value="1"/>
</dbReference>
<comment type="subcellular location">
    <subcellularLocation>
        <location evidence="1 7">Cell membrane</location>
        <topology evidence="1 7">Multi-pass membrane protein</topology>
    </subcellularLocation>
</comment>
<organism evidence="9 10">
    <name type="scientific">Microbacterium lacus</name>
    <dbReference type="NCBI Taxonomy" id="415217"/>
    <lineage>
        <taxon>Bacteria</taxon>
        <taxon>Bacillati</taxon>
        <taxon>Actinomycetota</taxon>
        <taxon>Actinomycetes</taxon>
        <taxon>Micrococcales</taxon>
        <taxon>Microbacteriaceae</taxon>
        <taxon>Microbacterium</taxon>
    </lineage>
</organism>
<dbReference type="EMBL" id="BAAAPK010000001">
    <property type="protein sequence ID" value="GAA1661833.1"/>
    <property type="molecule type" value="Genomic_DNA"/>
</dbReference>
<evidence type="ECO:0000313" key="9">
    <source>
        <dbReference type="EMBL" id="GAA1661833.1"/>
    </source>
</evidence>
<feature type="domain" description="ABC transmembrane type-1" evidence="8">
    <location>
        <begin position="86"/>
        <end position="300"/>
    </location>
</feature>
<dbReference type="Gene3D" id="1.10.3720.10">
    <property type="entry name" value="MetI-like"/>
    <property type="match status" value="1"/>
</dbReference>
<reference evidence="10" key="1">
    <citation type="journal article" date="2019" name="Int. J. Syst. Evol. Microbiol.">
        <title>The Global Catalogue of Microorganisms (GCM) 10K type strain sequencing project: providing services to taxonomists for standard genome sequencing and annotation.</title>
        <authorList>
            <consortium name="The Broad Institute Genomics Platform"/>
            <consortium name="The Broad Institute Genome Sequencing Center for Infectious Disease"/>
            <person name="Wu L."/>
            <person name="Ma J."/>
        </authorList>
    </citation>
    <scope>NUCLEOTIDE SEQUENCE [LARGE SCALE GENOMIC DNA]</scope>
    <source>
        <strain evidence="10">JCM 15575</strain>
    </source>
</reference>
<evidence type="ECO:0000256" key="6">
    <source>
        <dbReference type="ARBA" id="ARBA00023136"/>
    </source>
</evidence>
<evidence type="ECO:0000313" key="10">
    <source>
        <dbReference type="Proteomes" id="UP001500596"/>
    </source>
</evidence>
<keyword evidence="6 7" id="KW-0472">Membrane</keyword>
<dbReference type="InterPro" id="IPR035906">
    <property type="entry name" value="MetI-like_sf"/>
</dbReference>
<dbReference type="CDD" id="cd06261">
    <property type="entry name" value="TM_PBP2"/>
    <property type="match status" value="1"/>
</dbReference>
<evidence type="ECO:0000256" key="4">
    <source>
        <dbReference type="ARBA" id="ARBA00022692"/>
    </source>
</evidence>
<keyword evidence="5 7" id="KW-1133">Transmembrane helix</keyword>
<dbReference type="RefSeq" id="WP_344050682.1">
    <property type="nucleotide sequence ID" value="NZ_BAAAPK010000001.1"/>
</dbReference>
<feature type="transmembrane region" description="Helical" evidence="7">
    <location>
        <begin position="231"/>
        <end position="253"/>
    </location>
</feature>
<dbReference type="Pfam" id="PF00528">
    <property type="entry name" value="BPD_transp_1"/>
    <property type="match status" value="1"/>
</dbReference>
<sequence length="307" mass="33131">MHSFRTDGEAIVLSPRRRRHSGVTTQKVGLVYIAPPLALFVFGILVPLGYGAYISLWRWDGITQATFVGFDNYLDAVTDPLVLQAFAHSFFLVAFYSAIPICLGLVLTGVIARYPLRFTGTWRVLLFLPQVLSIVVVGVAWQWLLAADGPVNQLLRLVGLGGLTRVWLGDFVWALPAQGAIGAWLMSGLCMVLFLSAAQNIDHELYDAAAVDGAGPVREFFAVTVPSLRRVIVVAAVLTFTVSLNNFGLIWVTTRGGPGGATQVVATLVYERAFVVTQLGSASALALLLGLIVMAISLGITRISRED</sequence>
<feature type="transmembrane region" description="Helical" evidence="7">
    <location>
        <begin position="171"/>
        <end position="195"/>
    </location>
</feature>
<comment type="caution">
    <text evidence="9">The sequence shown here is derived from an EMBL/GenBank/DDBJ whole genome shotgun (WGS) entry which is preliminary data.</text>
</comment>
<proteinExistence type="inferred from homology"/>
<keyword evidence="4 7" id="KW-0812">Transmembrane</keyword>
<comment type="similarity">
    <text evidence="7">Belongs to the binding-protein-dependent transport system permease family.</text>
</comment>
<keyword evidence="3" id="KW-1003">Cell membrane</keyword>
<evidence type="ECO:0000256" key="5">
    <source>
        <dbReference type="ARBA" id="ARBA00022989"/>
    </source>
</evidence>
<accession>A0ABP4RTY8</accession>
<gene>
    <name evidence="9" type="ORF">GCM10009807_01970</name>
</gene>
<evidence type="ECO:0000256" key="3">
    <source>
        <dbReference type="ARBA" id="ARBA00022475"/>
    </source>
</evidence>
<dbReference type="InterPro" id="IPR000515">
    <property type="entry name" value="MetI-like"/>
</dbReference>
<name>A0ABP4RTY8_9MICO</name>
<feature type="transmembrane region" description="Helical" evidence="7">
    <location>
        <begin position="273"/>
        <end position="300"/>
    </location>
</feature>
<dbReference type="InterPro" id="IPR051393">
    <property type="entry name" value="ABC_transporter_permease"/>
</dbReference>
<dbReference type="SUPFAM" id="SSF161098">
    <property type="entry name" value="MetI-like"/>
    <property type="match status" value="1"/>
</dbReference>
<keyword evidence="10" id="KW-1185">Reference proteome</keyword>
<dbReference type="PROSITE" id="PS50928">
    <property type="entry name" value="ABC_TM1"/>
    <property type="match status" value="1"/>
</dbReference>
<protein>
    <submittedName>
        <fullName evidence="9">Sugar ABC transporter permease</fullName>
    </submittedName>
</protein>
<dbReference type="PANTHER" id="PTHR30193">
    <property type="entry name" value="ABC TRANSPORTER PERMEASE PROTEIN"/>
    <property type="match status" value="1"/>
</dbReference>